<proteinExistence type="predicted"/>
<protein>
    <submittedName>
        <fullName evidence="2">Uncharacterized protein</fullName>
    </submittedName>
</protein>
<keyword evidence="1" id="KW-1133">Transmembrane helix</keyword>
<reference evidence="2" key="2">
    <citation type="journal article" date="2023" name="IMA Fungus">
        <title>Comparative genomic study of the Penicillium genus elucidates a diverse pangenome and 15 lateral gene transfer events.</title>
        <authorList>
            <person name="Petersen C."/>
            <person name="Sorensen T."/>
            <person name="Nielsen M.R."/>
            <person name="Sondergaard T.E."/>
            <person name="Sorensen J.L."/>
            <person name="Fitzpatrick D.A."/>
            <person name="Frisvad J.C."/>
            <person name="Nielsen K.L."/>
        </authorList>
    </citation>
    <scope>NUCLEOTIDE SEQUENCE</scope>
    <source>
        <strain evidence="2">IBT 35673</strain>
    </source>
</reference>
<evidence type="ECO:0000313" key="3">
    <source>
        <dbReference type="Proteomes" id="UP001147695"/>
    </source>
</evidence>
<gene>
    <name evidence="2" type="ORF">N7452_009911</name>
</gene>
<sequence length="128" mass="14520">MYTRPAQSTPTPSIKQPSRCHPFRIFPNLHNPSPENSLIGQTTTLLSPAPRFIMNIRNTIQLITRLILLAYICAANTIELYGVKKRRDIAVLLSVNIVCSLCLLFDEVVMSLPQRSRTVRHMEDSTRS</sequence>
<feature type="transmembrane region" description="Helical" evidence="1">
    <location>
        <begin position="89"/>
        <end position="112"/>
    </location>
</feature>
<evidence type="ECO:0000313" key="2">
    <source>
        <dbReference type="EMBL" id="KAJ5329521.1"/>
    </source>
</evidence>
<keyword evidence="1" id="KW-0812">Transmembrane</keyword>
<accession>A0A9W9Q9H6</accession>
<keyword evidence="1" id="KW-0472">Membrane</keyword>
<evidence type="ECO:0000256" key="1">
    <source>
        <dbReference type="SAM" id="Phobius"/>
    </source>
</evidence>
<dbReference type="EMBL" id="JAPZBQ010000005">
    <property type="protein sequence ID" value="KAJ5329521.1"/>
    <property type="molecule type" value="Genomic_DNA"/>
</dbReference>
<dbReference type="AlphaFoldDB" id="A0A9W9Q9H6"/>
<organism evidence="2 3">
    <name type="scientific">Penicillium brevicompactum</name>
    <dbReference type="NCBI Taxonomy" id="5074"/>
    <lineage>
        <taxon>Eukaryota</taxon>
        <taxon>Fungi</taxon>
        <taxon>Dikarya</taxon>
        <taxon>Ascomycota</taxon>
        <taxon>Pezizomycotina</taxon>
        <taxon>Eurotiomycetes</taxon>
        <taxon>Eurotiomycetidae</taxon>
        <taxon>Eurotiales</taxon>
        <taxon>Aspergillaceae</taxon>
        <taxon>Penicillium</taxon>
    </lineage>
</organism>
<comment type="caution">
    <text evidence="2">The sequence shown here is derived from an EMBL/GenBank/DDBJ whole genome shotgun (WGS) entry which is preliminary data.</text>
</comment>
<feature type="transmembrane region" description="Helical" evidence="1">
    <location>
        <begin position="62"/>
        <end position="83"/>
    </location>
</feature>
<dbReference type="Proteomes" id="UP001147695">
    <property type="component" value="Unassembled WGS sequence"/>
</dbReference>
<name>A0A9W9Q9H6_PENBR</name>
<reference evidence="2" key="1">
    <citation type="submission" date="2022-12" db="EMBL/GenBank/DDBJ databases">
        <authorList>
            <person name="Petersen C."/>
        </authorList>
    </citation>
    <scope>NUCLEOTIDE SEQUENCE</scope>
    <source>
        <strain evidence="2">IBT 35673</strain>
    </source>
</reference>